<dbReference type="KEGG" id="ppu:PP_4642"/>
<dbReference type="SUPFAM" id="SSF141371">
    <property type="entry name" value="PilZ domain-like"/>
    <property type="match status" value="1"/>
</dbReference>
<dbReference type="EMBL" id="AE015451">
    <property type="protein sequence ID" value="AAN70215.1"/>
    <property type="molecule type" value="Genomic_DNA"/>
</dbReference>
<organism evidence="3 4">
    <name type="scientific">Pseudomonas putida (strain ATCC 47054 / DSM 6125 / CFBP 8728 / NCIMB 11950 / KT2440)</name>
    <dbReference type="NCBI Taxonomy" id="160488"/>
    <lineage>
        <taxon>Bacteria</taxon>
        <taxon>Pseudomonadati</taxon>
        <taxon>Pseudomonadota</taxon>
        <taxon>Gammaproteobacteria</taxon>
        <taxon>Pseudomonadales</taxon>
        <taxon>Pseudomonadaceae</taxon>
        <taxon>Pseudomonas</taxon>
    </lineage>
</organism>
<dbReference type="OrthoDB" id="5298508at2"/>
<dbReference type="PhylomeDB" id="Q88E26"/>
<dbReference type="eggNOG" id="ENOG5032YUI">
    <property type="taxonomic scope" value="Bacteria"/>
</dbReference>
<gene>
    <name evidence="3" type="ordered locus">PP_4642</name>
</gene>
<reference evidence="3 4" key="2">
    <citation type="journal article" date="2016" name="Environ. Microbiol.">
        <title>The revisited genome of Pseudomonas putida KT2440 enlightens its value as a robust metabolic chassis.</title>
        <authorList>
            <person name="Belda E."/>
            <person name="van Heck R.G."/>
            <person name="Lopez-Sanchez M.J."/>
            <person name="Cruveiller S."/>
            <person name="Barbe V."/>
            <person name="Fraser C."/>
            <person name="Klenk H.P."/>
            <person name="Petersen J."/>
            <person name="Morgat A."/>
            <person name="Nikel P.I."/>
            <person name="Vallenet D."/>
            <person name="Rouy Z."/>
            <person name="Sekowska A."/>
            <person name="Martins Dos Santos V.A."/>
            <person name="de Lorenzo V."/>
            <person name="Danchin A."/>
            <person name="Medigue C."/>
        </authorList>
    </citation>
    <scope>NUCLEOTIDE SEQUENCE [LARGE SCALE GENOMIC DNA]</scope>
    <source>
        <strain evidence="4">ATCC 47054 / DSM 6125 / CFBP 8728 / NCIMB 11950 / KT2440</strain>
    </source>
</reference>
<dbReference type="InterPro" id="IPR009875">
    <property type="entry name" value="PilZ_domain"/>
</dbReference>
<dbReference type="HOGENOM" id="CLU_146776_0_1_6"/>
<sequence length="128" mass="15247">MTYSRIHAMSDHDERRRFQRIDFDAPTELRQGLKRWPAKLLDLSLKGLLIERPADWDADLTQDFDAIIDLDNEVRVQMQVELRHEEPDRLGFICLYIDVDSMTHLHRLVELNVADSTEMMRELRELIE</sequence>
<accession>Q88E26</accession>
<evidence type="ECO:0000313" key="3">
    <source>
        <dbReference type="EMBL" id="AAN70215.1"/>
    </source>
</evidence>
<dbReference type="Proteomes" id="UP000000556">
    <property type="component" value="Chromosome"/>
</dbReference>
<reference evidence="3 4" key="1">
    <citation type="journal article" date="2002" name="Environ. Microbiol.">
        <title>Complete genome sequence and comparative analysis of the metabolically versatile Pseudomonas putida KT2440.</title>
        <authorList>
            <person name="Nelson K.E."/>
            <person name="Weinel C."/>
            <person name="Paulsen I.T."/>
            <person name="Dodson R.J."/>
            <person name="Hilbert H."/>
            <person name="Martins dos Santos V.A."/>
            <person name="Fouts D.E."/>
            <person name="Gill S.R."/>
            <person name="Pop M."/>
            <person name="Holmes M."/>
            <person name="Brinkac L."/>
            <person name="Beanan M."/>
            <person name="DeBoy R.T."/>
            <person name="Daugherty S."/>
            <person name="Kolonay J."/>
            <person name="Madupu R."/>
            <person name="Nelson W."/>
            <person name="White O."/>
            <person name="Peterson J."/>
            <person name="Khouri H."/>
            <person name="Hance I."/>
            <person name="Chris Lee P."/>
            <person name="Holtzapple E."/>
            <person name="Scanlan D."/>
            <person name="Tran K."/>
            <person name="Moazzez A."/>
            <person name="Utterback T."/>
            <person name="Rizzo M."/>
            <person name="Lee K."/>
            <person name="Kosack D."/>
            <person name="Moestl D."/>
            <person name="Wedler H."/>
            <person name="Lauber J."/>
            <person name="Stjepandic D."/>
            <person name="Hoheisel J."/>
            <person name="Straetz M."/>
            <person name="Heim S."/>
            <person name="Kiewitz C."/>
            <person name="Eisen J.A."/>
            <person name="Timmis K.N."/>
            <person name="Dusterhoft A."/>
            <person name="Tummler B."/>
            <person name="Fraser C.M."/>
        </authorList>
    </citation>
    <scope>NUCLEOTIDE SEQUENCE [LARGE SCALE GENOMIC DNA]</scope>
    <source>
        <strain evidence="4">ATCC 47054 / DSM 6125 / CFBP 8728 / NCIMB 11950 / KT2440</strain>
    </source>
</reference>
<dbReference type="PaxDb" id="160488-PP_4642"/>
<dbReference type="PIRSF" id="PIRSF028141">
    <property type="entry name" value="C-di-GMP_BP_PA4608"/>
    <property type="match status" value="1"/>
</dbReference>
<evidence type="ECO:0000259" key="2">
    <source>
        <dbReference type="Pfam" id="PF07238"/>
    </source>
</evidence>
<comment type="subunit">
    <text evidence="1">Monomer in both c-di-GMP-bound and free forms.</text>
</comment>
<proteinExistence type="predicted"/>
<dbReference type="BioCyc" id="PPUT160488:G1G01-4955-MONOMER"/>
<dbReference type="GO" id="GO:0035438">
    <property type="term" value="F:cyclic-di-GMP binding"/>
    <property type="evidence" value="ECO:0007669"/>
    <property type="project" value="InterPro"/>
</dbReference>
<evidence type="ECO:0000256" key="1">
    <source>
        <dbReference type="PIRNR" id="PIRNR028141"/>
    </source>
</evidence>
<evidence type="ECO:0000313" key="4">
    <source>
        <dbReference type="Proteomes" id="UP000000556"/>
    </source>
</evidence>
<comment type="function">
    <text evidence="1">Binds the second messenger bis-(3'-5') cyclic dimeric guanosine monophosphate (c-di-GMP). Can bind two c-di-GMP molecules per monomer. May play a role in bacterial second-messenger regulated processes. Binding to c-di-GMP induces a conformational change of the C- and N-termini resulting in the exposure of a highly negative surface on one side of the protein to a possible effector protein.</text>
</comment>
<dbReference type="InterPro" id="IPR027021">
    <property type="entry name" value="C-di-GMP_BP_PA4608"/>
</dbReference>
<dbReference type="Pfam" id="PF07238">
    <property type="entry name" value="PilZ"/>
    <property type="match status" value="1"/>
</dbReference>
<name>Q88E26_PSEPK</name>
<keyword evidence="1" id="KW-0547">Nucleotide-binding</keyword>
<dbReference type="STRING" id="160488.PP_4642"/>
<dbReference type="Gene3D" id="2.40.10.220">
    <property type="entry name" value="predicted glycosyltransferase like domains"/>
    <property type="match status" value="1"/>
</dbReference>
<dbReference type="AlphaFoldDB" id="Q88E26"/>
<dbReference type="PATRIC" id="fig|160488.4.peg.4950"/>
<keyword evidence="1" id="KW-0973">c-di-GMP</keyword>
<protein>
    <recommendedName>
        <fullName evidence="1">Cyclic diguanosine monophosphate-binding protein</fullName>
        <shortName evidence="1">c-di-GMP-binding protein</shortName>
    </recommendedName>
    <alternativeName>
        <fullName evidence="1">Pilz domain-containing protein</fullName>
    </alternativeName>
</protein>
<feature type="domain" description="PilZ" evidence="2">
    <location>
        <begin position="14"/>
        <end position="110"/>
    </location>
</feature>
<keyword evidence="4" id="KW-1185">Reference proteome</keyword>